<dbReference type="eggNOG" id="ENOG502ZQ66">
    <property type="taxonomic scope" value="Bacteria"/>
</dbReference>
<reference evidence="1 2" key="1">
    <citation type="submission" date="2014-03" db="EMBL/GenBank/DDBJ databases">
        <title>The draft genome sequence of Thioclava dalianensis DLFJ1-1.</title>
        <authorList>
            <person name="Lai Q."/>
            <person name="Shao Z."/>
        </authorList>
    </citation>
    <scope>NUCLEOTIDE SEQUENCE [LARGE SCALE GENOMIC DNA]</scope>
    <source>
        <strain evidence="1 2">DLFJ1-1</strain>
    </source>
</reference>
<dbReference type="AlphaFoldDB" id="A0A074THL6"/>
<organism evidence="1 2">
    <name type="scientific">Thioclava dalianensis</name>
    <dbReference type="NCBI Taxonomy" id="1185766"/>
    <lineage>
        <taxon>Bacteria</taxon>
        <taxon>Pseudomonadati</taxon>
        <taxon>Pseudomonadota</taxon>
        <taxon>Alphaproteobacteria</taxon>
        <taxon>Rhodobacterales</taxon>
        <taxon>Paracoccaceae</taxon>
        <taxon>Thioclava</taxon>
    </lineage>
</organism>
<dbReference type="EMBL" id="JHEH01000012">
    <property type="protein sequence ID" value="KEP69645.1"/>
    <property type="molecule type" value="Genomic_DNA"/>
</dbReference>
<proteinExistence type="predicted"/>
<dbReference type="RefSeq" id="WP_038066105.1">
    <property type="nucleotide sequence ID" value="NZ_FOVB01000002.1"/>
</dbReference>
<dbReference type="OrthoDB" id="7875567at2"/>
<dbReference type="STRING" id="1185766.SAMN05216224_102694"/>
<evidence type="ECO:0000313" key="1">
    <source>
        <dbReference type="EMBL" id="KEP69645.1"/>
    </source>
</evidence>
<name>A0A074THL6_9RHOB</name>
<gene>
    <name evidence="1" type="ORF">DL1_03150</name>
</gene>
<comment type="caution">
    <text evidence="1">The sequence shown here is derived from an EMBL/GenBank/DDBJ whole genome shotgun (WGS) entry which is preliminary data.</text>
</comment>
<evidence type="ECO:0000313" key="2">
    <source>
        <dbReference type="Proteomes" id="UP000027725"/>
    </source>
</evidence>
<dbReference type="Proteomes" id="UP000027725">
    <property type="component" value="Unassembled WGS sequence"/>
</dbReference>
<sequence>MGEQPRMMVMIGTDELDGLRAEITALREAIRGATIKPRDEWERIEDHAERAGVQRQTVRLWIRQGKIDSKRIGNVTYVRG</sequence>
<protein>
    <recommendedName>
        <fullName evidence="3">Helix-turn-helix domain-containing protein</fullName>
    </recommendedName>
</protein>
<accession>A0A074THL6</accession>
<evidence type="ECO:0008006" key="3">
    <source>
        <dbReference type="Google" id="ProtNLM"/>
    </source>
</evidence>
<keyword evidence="2" id="KW-1185">Reference proteome</keyword>